<dbReference type="GO" id="GO:0015949">
    <property type="term" value="P:nucleobase-containing small molecule interconversion"/>
    <property type="evidence" value="ECO:0007669"/>
    <property type="project" value="TreeGrafter"/>
</dbReference>
<evidence type="ECO:0000256" key="10">
    <source>
        <dbReference type="HAMAP-Rule" id="MF_00238"/>
    </source>
</evidence>
<dbReference type="SUPFAM" id="SSF52540">
    <property type="entry name" value="P-loop containing nucleoside triphosphate hydrolases"/>
    <property type="match status" value="1"/>
</dbReference>
<comment type="subcellular location">
    <subcellularLocation>
        <location evidence="1 10">Cytoplasm</location>
    </subcellularLocation>
</comment>
<dbReference type="GO" id="GO:0005829">
    <property type="term" value="C:cytosol"/>
    <property type="evidence" value="ECO:0007669"/>
    <property type="project" value="TreeGrafter"/>
</dbReference>
<keyword evidence="5 10" id="KW-0547">Nucleotide-binding</keyword>
<keyword evidence="7 10" id="KW-0067">ATP-binding</keyword>
<dbReference type="EC" id="2.7.4.25" evidence="10"/>
<dbReference type="InterPro" id="IPR027417">
    <property type="entry name" value="P-loop_NTPase"/>
</dbReference>
<dbReference type="Proteomes" id="UP000198644">
    <property type="component" value="Unassembled WGS sequence"/>
</dbReference>
<evidence type="ECO:0000313" key="13">
    <source>
        <dbReference type="Proteomes" id="UP000198644"/>
    </source>
</evidence>
<evidence type="ECO:0000256" key="1">
    <source>
        <dbReference type="ARBA" id="ARBA00004496"/>
    </source>
</evidence>
<dbReference type="EMBL" id="FOYW01000001">
    <property type="protein sequence ID" value="SFR41573.1"/>
    <property type="molecule type" value="Genomic_DNA"/>
</dbReference>
<comment type="catalytic activity">
    <reaction evidence="8 10">
        <text>dCMP + ATP = dCDP + ADP</text>
        <dbReference type="Rhea" id="RHEA:25094"/>
        <dbReference type="ChEBI" id="CHEBI:30616"/>
        <dbReference type="ChEBI" id="CHEBI:57566"/>
        <dbReference type="ChEBI" id="CHEBI:58593"/>
        <dbReference type="ChEBI" id="CHEBI:456216"/>
        <dbReference type="EC" id="2.7.4.25"/>
    </reaction>
</comment>
<evidence type="ECO:0000256" key="6">
    <source>
        <dbReference type="ARBA" id="ARBA00022777"/>
    </source>
</evidence>
<feature type="binding site" evidence="10">
    <location>
        <begin position="17"/>
        <end position="25"/>
    </location>
    <ligand>
        <name>ATP</name>
        <dbReference type="ChEBI" id="CHEBI:30616"/>
    </ligand>
</feature>
<dbReference type="PANTHER" id="PTHR21299">
    <property type="entry name" value="CYTIDYLATE KINASE/PANTOATE-BETA-ALANINE LIGASE"/>
    <property type="match status" value="1"/>
</dbReference>
<proteinExistence type="inferred from homology"/>
<dbReference type="RefSeq" id="WP_092008365.1">
    <property type="nucleotide sequence ID" value="NZ_FOYW01000001.1"/>
</dbReference>
<feature type="domain" description="Cytidylate kinase" evidence="11">
    <location>
        <begin position="13"/>
        <end position="227"/>
    </location>
</feature>
<sequence>MALTGTRKAVPVVTVDGPGGAGKGTVTQMLARKLGWHLLDSGALYRLTALAASRQGVALDDEDALADVAARLNVTFEPTPEGEPVRVILDGEDVTREIRTEKTGDGASRVAVIQPVRDALLQRQRDFRKAPGLVADGRDMGTVVFPDAPVKIFLTASAEERAQRRYLQLKGSGADVNIDQLLDEIRARDERDMNRSAAPLKPAEDAQVIDSTGLSIDEVLMKAMALVGQA</sequence>
<keyword evidence="6 10" id="KW-0418">Kinase</keyword>
<gene>
    <name evidence="10" type="primary">cmk</name>
    <name evidence="12" type="ORF">SAMN05216203_0097</name>
</gene>
<dbReference type="STRING" id="650891.SAMN05216203_0097"/>
<dbReference type="GO" id="GO:0036431">
    <property type="term" value="F:dCMP kinase activity"/>
    <property type="evidence" value="ECO:0007669"/>
    <property type="project" value="InterPro"/>
</dbReference>
<name>A0A1I6GH55_9GAMM</name>
<evidence type="ECO:0000256" key="2">
    <source>
        <dbReference type="ARBA" id="ARBA00009427"/>
    </source>
</evidence>
<evidence type="ECO:0000256" key="7">
    <source>
        <dbReference type="ARBA" id="ARBA00022840"/>
    </source>
</evidence>
<keyword evidence="3 10" id="KW-0963">Cytoplasm</keyword>
<accession>A0A1I6GH55</accession>
<dbReference type="GO" id="GO:0036430">
    <property type="term" value="F:CMP kinase activity"/>
    <property type="evidence" value="ECO:0007669"/>
    <property type="project" value="RHEA"/>
</dbReference>
<dbReference type="InterPro" id="IPR003136">
    <property type="entry name" value="Cytidylate_kin"/>
</dbReference>
<reference evidence="12 13" key="1">
    <citation type="submission" date="2016-10" db="EMBL/GenBank/DDBJ databases">
        <authorList>
            <person name="de Groot N.N."/>
        </authorList>
    </citation>
    <scope>NUCLEOTIDE SEQUENCE [LARGE SCALE GENOMIC DNA]</scope>
    <source>
        <strain evidence="12 13">CGMCC 1.9167</strain>
    </source>
</reference>
<evidence type="ECO:0000313" key="12">
    <source>
        <dbReference type="EMBL" id="SFR41573.1"/>
    </source>
</evidence>
<evidence type="ECO:0000256" key="4">
    <source>
        <dbReference type="ARBA" id="ARBA00022679"/>
    </source>
</evidence>
<comment type="similarity">
    <text evidence="2 10">Belongs to the cytidylate kinase family. Type 1 subfamily.</text>
</comment>
<dbReference type="NCBIfam" id="TIGR00017">
    <property type="entry name" value="cmk"/>
    <property type="match status" value="1"/>
</dbReference>
<dbReference type="InterPro" id="IPR011994">
    <property type="entry name" value="Cytidylate_kinase_dom"/>
</dbReference>
<evidence type="ECO:0000256" key="8">
    <source>
        <dbReference type="ARBA" id="ARBA00047615"/>
    </source>
</evidence>
<protein>
    <recommendedName>
        <fullName evidence="10">Cytidylate kinase</fullName>
        <shortName evidence="10">CK</shortName>
        <ecNumber evidence="10">2.7.4.25</ecNumber>
    </recommendedName>
    <alternativeName>
        <fullName evidence="10">Cytidine monophosphate kinase</fullName>
        <shortName evidence="10">CMP kinase</shortName>
    </alternativeName>
</protein>
<evidence type="ECO:0000256" key="5">
    <source>
        <dbReference type="ARBA" id="ARBA00022741"/>
    </source>
</evidence>
<keyword evidence="4 10" id="KW-0808">Transferase</keyword>
<evidence type="ECO:0000256" key="9">
    <source>
        <dbReference type="ARBA" id="ARBA00048478"/>
    </source>
</evidence>
<dbReference type="Gene3D" id="3.40.50.300">
    <property type="entry name" value="P-loop containing nucleotide triphosphate hydrolases"/>
    <property type="match status" value="1"/>
</dbReference>
<dbReference type="GO" id="GO:0005524">
    <property type="term" value="F:ATP binding"/>
    <property type="evidence" value="ECO:0007669"/>
    <property type="project" value="UniProtKB-UniRule"/>
</dbReference>
<evidence type="ECO:0000256" key="3">
    <source>
        <dbReference type="ARBA" id="ARBA00022490"/>
    </source>
</evidence>
<dbReference type="Pfam" id="PF02224">
    <property type="entry name" value="Cytidylate_kin"/>
    <property type="match status" value="1"/>
</dbReference>
<organism evidence="12 13">
    <name type="scientific">Marinobacter daqiaonensis</name>
    <dbReference type="NCBI Taxonomy" id="650891"/>
    <lineage>
        <taxon>Bacteria</taxon>
        <taxon>Pseudomonadati</taxon>
        <taxon>Pseudomonadota</taxon>
        <taxon>Gammaproteobacteria</taxon>
        <taxon>Pseudomonadales</taxon>
        <taxon>Marinobacteraceae</taxon>
        <taxon>Marinobacter</taxon>
    </lineage>
</organism>
<dbReference type="OrthoDB" id="9807434at2"/>
<dbReference type="HAMAP" id="MF_00238">
    <property type="entry name" value="Cytidyl_kinase_type1"/>
    <property type="match status" value="1"/>
</dbReference>
<comment type="catalytic activity">
    <reaction evidence="9 10">
        <text>CMP + ATP = CDP + ADP</text>
        <dbReference type="Rhea" id="RHEA:11600"/>
        <dbReference type="ChEBI" id="CHEBI:30616"/>
        <dbReference type="ChEBI" id="CHEBI:58069"/>
        <dbReference type="ChEBI" id="CHEBI:60377"/>
        <dbReference type="ChEBI" id="CHEBI:456216"/>
        <dbReference type="EC" id="2.7.4.25"/>
    </reaction>
</comment>
<dbReference type="FunFam" id="3.40.50.300:FF:000262">
    <property type="entry name" value="Cytidylate kinase"/>
    <property type="match status" value="1"/>
</dbReference>
<dbReference type="AlphaFoldDB" id="A0A1I6GH55"/>
<keyword evidence="13" id="KW-1185">Reference proteome</keyword>
<dbReference type="CDD" id="cd02020">
    <property type="entry name" value="CMPK"/>
    <property type="match status" value="1"/>
</dbReference>
<dbReference type="PANTHER" id="PTHR21299:SF2">
    <property type="entry name" value="CYTIDYLATE KINASE"/>
    <property type="match status" value="1"/>
</dbReference>
<dbReference type="GO" id="GO:0006220">
    <property type="term" value="P:pyrimidine nucleotide metabolic process"/>
    <property type="evidence" value="ECO:0007669"/>
    <property type="project" value="UniProtKB-UniRule"/>
</dbReference>
<evidence type="ECO:0000259" key="11">
    <source>
        <dbReference type="Pfam" id="PF02224"/>
    </source>
</evidence>